<feature type="region of interest" description="Disordered" evidence="1">
    <location>
        <begin position="63"/>
        <end position="84"/>
    </location>
</feature>
<reference evidence="2" key="3">
    <citation type="journal article" date="2021" name="World Allergy Organ. J.">
        <title>Chromosome-level assembly of Dermatophagoides farinae genome and transcriptome reveals two novel allergens Der f 37 and Der f 39.</title>
        <authorList>
            <person name="Chen J."/>
            <person name="Cai Z."/>
            <person name="Fan D."/>
            <person name="Hu J."/>
            <person name="Hou Y."/>
            <person name="He Y."/>
            <person name="Zhang Z."/>
            <person name="Zhao Z."/>
            <person name="Gao P."/>
            <person name="Hu W."/>
            <person name="Sun J."/>
            <person name="Li J."/>
            <person name="Ji K."/>
        </authorList>
    </citation>
    <scope>NUCLEOTIDE SEQUENCE</scope>
    <source>
        <strain evidence="2">JKM2019</strain>
    </source>
</reference>
<feature type="compositionally biased region" description="Basic residues" evidence="1">
    <location>
        <begin position="1"/>
        <end position="10"/>
    </location>
</feature>
<proteinExistence type="predicted"/>
<dbReference type="Pfam" id="PF09495">
    <property type="entry name" value="DUF2462"/>
    <property type="match status" value="1"/>
</dbReference>
<gene>
    <name evidence="3" type="ORF">DERF_012236</name>
    <name evidence="2" type="ORF">HUG17_9011</name>
</gene>
<feature type="compositionally biased region" description="Basic and acidic residues" evidence="1">
    <location>
        <begin position="74"/>
        <end position="84"/>
    </location>
</feature>
<dbReference type="AlphaFoldDB" id="A0A922HS60"/>
<dbReference type="EMBL" id="ASGP02000006">
    <property type="protein sequence ID" value="KAH9501389.1"/>
    <property type="molecule type" value="Genomic_DNA"/>
</dbReference>
<feature type="region of interest" description="Disordered" evidence="1">
    <location>
        <begin position="1"/>
        <end position="49"/>
    </location>
</feature>
<protein>
    <submittedName>
        <fullName evidence="3">Uncharacterized protein</fullName>
    </submittedName>
</protein>
<evidence type="ECO:0000313" key="3">
    <source>
        <dbReference type="EMBL" id="KAH9501389.1"/>
    </source>
</evidence>
<keyword evidence="4" id="KW-1185">Reference proteome</keyword>
<reference evidence="3" key="1">
    <citation type="submission" date="2013-05" db="EMBL/GenBank/DDBJ databases">
        <authorList>
            <person name="Yim A.K.Y."/>
            <person name="Chan T.F."/>
            <person name="Ji K.M."/>
            <person name="Liu X.Y."/>
            <person name="Zhou J.W."/>
            <person name="Li R.Q."/>
            <person name="Yang K.Y."/>
            <person name="Li J."/>
            <person name="Li M."/>
            <person name="Law P.T.W."/>
            <person name="Wu Y.L."/>
            <person name="Cai Z.L."/>
            <person name="Qin H."/>
            <person name="Bao Y."/>
            <person name="Leung R.K.K."/>
            <person name="Ng P.K.S."/>
            <person name="Zou J."/>
            <person name="Zhong X.J."/>
            <person name="Ran P.X."/>
            <person name="Zhong N.S."/>
            <person name="Liu Z.G."/>
            <person name="Tsui S.K.W."/>
        </authorList>
    </citation>
    <scope>NUCLEOTIDE SEQUENCE</scope>
    <source>
        <strain evidence="3">Derf</strain>
        <tissue evidence="3">Whole organism</tissue>
    </source>
</reference>
<feature type="compositionally biased region" description="Basic residues" evidence="1">
    <location>
        <begin position="19"/>
        <end position="38"/>
    </location>
</feature>
<organism evidence="3 4">
    <name type="scientific">Dermatophagoides farinae</name>
    <name type="common">American house dust mite</name>
    <dbReference type="NCBI Taxonomy" id="6954"/>
    <lineage>
        <taxon>Eukaryota</taxon>
        <taxon>Metazoa</taxon>
        <taxon>Ecdysozoa</taxon>
        <taxon>Arthropoda</taxon>
        <taxon>Chelicerata</taxon>
        <taxon>Arachnida</taxon>
        <taxon>Acari</taxon>
        <taxon>Acariformes</taxon>
        <taxon>Sarcoptiformes</taxon>
        <taxon>Astigmata</taxon>
        <taxon>Psoroptidia</taxon>
        <taxon>Analgoidea</taxon>
        <taxon>Pyroglyphidae</taxon>
        <taxon>Dermatophagoidinae</taxon>
        <taxon>Dermatophagoides</taxon>
    </lineage>
</organism>
<evidence type="ECO:0000313" key="2">
    <source>
        <dbReference type="EMBL" id="KAH7637907.1"/>
    </source>
</evidence>
<sequence length="84" mass="9301">MAQGKLKVKTKLPGNIKKASVHRGVQKKKSKVPNKKPKPITQGQKLQHEVTKEINKTIEAEARGMAQKFGEPSTKIDRNALKSS</sequence>
<dbReference type="Proteomes" id="UP000828236">
    <property type="component" value="Unassembled WGS sequence"/>
</dbReference>
<reference evidence="2" key="2">
    <citation type="submission" date="2020-06" db="EMBL/GenBank/DDBJ databases">
        <authorList>
            <person name="Ji K."/>
            <person name="Li J."/>
        </authorList>
    </citation>
    <scope>NUCLEOTIDE SEQUENCE</scope>
    <source>
        <strain evidence="2">JKM2019</strain>
        <tissue evidence="2">Whole body</tissue>
    </source>
</reference>
<dbReference type="Proteomes" id="UP000790347">
    <property type="component" value="Unassembled WGS sequence"/>
</dbReference>
<dbReference type="InterPro" id="IPR019034">
    <property type="entry name" value="UPF0390"/>
</dbReference>
<dbReference type="EMBL" id="SDOV01000008">
    <property type="protein sequence ID" value="KAH7637907.1"/>
    <property type="molecule type" value="Genomic_DNA"/>
</dbReference>
<comment type="caution">
    <text evidence="3">The sequence shown here is derived from an EMBL/GenBank/DDBJ whole genome shotgun (WGS) entry which is preliminary data.</text>
</comment>
<accession>A0A922HS60</accession>
<evidence type="ECO:0000313" key="4">
    <source>
        <dbReference type="Proteomes" id="UP000790347"/>
    </source>
</evidence>
<name>A0A922HS60_DERFA</name>
<reference evidence="3" key="4">
    <citation type="journal article" date="2022" name="Res Sq">
        <title>Comparative Genomics Reveals Insights into the Divergent Evolution of Astigmatic Mites and Household Pest Adaptations.</title>
        <authorList>
            <person name="Xiong Q."/>
            <person name="Wan A.T.-Y."/>
            <person name="Liu X.-Y."/>
            <person name="Fung C.S.-H."/>
            <person name="Xiao X."/>
            <person name="Malainual N."/>
            <person name="Hou J."/>
            <person name="Wang L."/>
            <person name="Wang M."/>
            <person name="Yang K."/>
            <person name="Cui Y."/>
            <person name="Leung E."/>
            <person name="Nong W."/>
            <person name="Shin S.-K."/>
            <person name="Au S."/>
            <person name="Jeong K.Y."/>
            <person name="Chew F.T."/>
            <person name="Hui J."/>
            <person name="Leung T.F."/>
            <person name="Tungtrongchitr A."/>
            <person name="Zhong N."/>
            <person name="Liu Z."/>
            <person name="Tsui S."/>
        </authorList>
    </citation>
    <scope>NUCLEOTIDE SEQUENCE</scope>
    <source>
        <strain evidence="3">Derf</strain>
        <tissue evidence="3">Whole organism</tissue>
    </source>
</reference>
<evidence type="ECO:0000256" key="1">
    <source>
        <dbReference type="SAM" id="MobiDB-lite"/>
    </source>
</evidence>